<dbReference type="InterPro" id="IPR002557">
    <property type="entry name" value="Chitin-bd_dom"/>
</dbReference>
<dbReference type="EnsemblMetazoa" id="SMAR014056-RA">
    <property type="protein sequence ID" value="SMAR014056-PA"/>
    <property type="gene ID" value="SMAR014056"/>
</dbReference>
<dbReference type="GO" id="GO:0008061">
    <property type="term" value="F:chitin binding"/>
    <property type="evidence" value="ECO:0007669"/>
    <property type="project" value="InterPro"/>
</dbReference>
<dbReference type="InterPro" id="IPR052976">
    <property type="entry name" value="Scoloptoxin-like"/>
</dbReference>
<dbReference type="Proteomes" id="UP000014500">
    <property type="component" value="Unassembled WGS sequence"/>
</dbReference>
<dbReference type="Pfam" id="PF01607">
    <property type="entry name" value="CBM_14"/>
    <property type="match status" value="1"/>
</dbReference>
<protein>
    <recommendedName>
        <fullName evidence="1">Chitin-binding type-2 domain-containing protein</fullName>
    </recommendedName>
</protein>
<dbReference type="PROSITE" id="PS50940">
    <property type="entry name" value="CHIT_BIND_II"/>
    <property type="match status" value="1"/>
</dbReference>
<evidence type="ECO:0000259" key="1">
    <source>
        <dbReference type="PROSITE" id="PS50940"/>
    </source>
</evidence>
<evidence type="ECO:0000313" key="2">
    <source>
        <dbReference type="EnsemblMetazoa" id="SMAR014056-PA"/>
    </source>
</evidence>
<dbReference type="EMBL" id="JH431846">
    <property type="status" value="NOT_ANNOTATED_CDS"/>
    <property type="molecule type" value="Genomic_DNA"/>
</dbReference>
<dbReference type="Gene3D" id="2.170.140.10">
    <property type="entry name" value="Chitin binding domain"/>
    <property type="match status" value="1"/>
</dbReference>
<name>T1JJM6_STRMM</name>
<proteinExistence type="predicted"/>
<reference evidence="3" key="1">
    <citation type="submission" date="2011-05" db="EMBL/GenBank/DDBJ databases">
        <authorList>
            <person name="Richards S.R."/>
            <person name="Qu J."/>
            <person name="Jiang H."/>
            <person name="Jhangiani S.N."/>
            <person name="Agravi P."/>
            <person name="Goodspeed R."/>
            <person name="Gross S."/>
            <person name="Mandapat C."/>
            <person name="Jackson L."/>
            <person name="Mathew T."/>
            <person name="Pu L."/>
            <person name="Thornton R."/>
            <person name="Saada N."/>
            <person name="Wilczek-Boney K.B."/>
            <person name="Lee S."/>
            <person name="Kovar C."/>
            <person name="Wu Y."/>
            <person name="Scherer S.E."/>
            <person name="Worley K.C."/>
            <person name="Muzny D.M."/>
            <person name="Gibbs R."/>
        </authorList>
    </citation>
    <scope>NUCLEOTIDE SEQUENCE</scope>
    <source>
        <strain evidence="3">Brora</strain>
    </source>
</reference>
<dbReference type="InterPro" id="IPR036508">
    <property type="entry name" value="Chitin-bd_dom_sf"/>
</dbReference>
<sequence length="170" mass="19407">MYHACEWDGSKISFLCSPGTVFNQKYLICDWWYNVDCDNSPNFYNVHATNLQSVPDDNNNNLNQFVQNNVDQIASSSSTQLQIATAPPEIEKEDLDRNFNNLTFQCLHHPFSTPQTHITHTADSTHYQISHYGTECSGVDEEKSSISLEKEAFGGNLLKQYYCQNQPNML</sequence>
<accession>T1JJM6</accession>
<dbReference type="HOGENOM" id="CLU_1572627_0_0_1"/>
<dbReference type="SUPFAM" id="SSF57625">
    <property type="entry name" value="Invertebrate chitin-binding proteins"/>
    <property type="match status" value="1"/>
</dbReference>
<organism evidence="2 3">
    <name type="scientific">Strigamia maritima</name>
    <name type="common">European centipede</name>
    <name type="synonym">Geophilus maritimus</name>
    <dbReference type="NCBI Taxonomy" id="126957"/>
    <lineage>
        <taxon>Eukaryota</taxon>
        <taxon>Metazoa</taxon>
        <taxon>Ecdysozoa</taxon>
        <taxon>Arthropoda</taxon>
        <taxon>Myriapoda</taxon>
        <taxon>Chilopoda</taxon>
        <taxon>Pleurostigmophora</taxon>
        <taxon>Geophilomorpha</taxon>
        <taxon>Linotaeniidae</taxon>
        <taxon>Strigamia</taxon>
    </lineage>
</organism>
<keyword evidence="3" id="KW-1185">Reference proteome</keyword>
<feature type="domain" description="Chitin-binding type-2" evidence="1">
    <location>
        <begin position="1"/>
        <end position="39"/>
    </location>
</feature>
<dbReference type="PANTHER" id="PTHR22933:SF42">
    <property type="entry name" value="FI18455P1-RELATED"/>
    <property type="match status" value="1"/>
</dbReference>
<reference evidence="2" key="2">
    <citation type="submission" date="2015-02" db="UniProtKB">
        <authorList>
            <consortium name="EnsemblMetazoa"/>
        </authorList>
    </citation>
    <scope>IDENTIFICATION</scope>
</reference>
<evidence type="ECO:0000313" key="3">
    <source>
        <dbReference type="Proteomes" id="UP000014500"/>
    </source>
</evidence>
<dbReference type="GO" id="GO:0005576">
    <property type="term" value="C:extracellular region"/>
    <property type="evidence" value="ECO:0007669"/>
    <property type="project" value="InterPro"/>
</dbReference>
<dbReference type="AlphaFoldDB" id="T1JJM6"/>
<dbReference type="PANTHER" id="PTHR22933">
    <property type="entry name" value="FI18007P1-RELATED"/>
    <property type="match status" value="1"/>
</dbReference>